<sequence length="279" mass="29099">MSATHPDTDTAGHALTVPSWLPDDAQAELAAAVRTLETSSLAVRLAALAGSTVEGLKRRLPGPMQSVLDWAVRKTLDRALRAAMATRPDRTPDLGPLKLSSAWMHRGLAVASGVAGGTFGLPGTLVELPVSTGILLRRIAAIAAEEGEDLDDPLVAAECMKVFALGGRDPADDAAESGYFALRVAMTEMLRGGIGRVVGTVMPGFIGAIATRFTAPVGMKVTAQAMPLLGAAAGAAVNLAFLEHFSGIAHAHFTVRRLEREHGAAVVRRAYEDLHDGLA</sequence>
<proteinExistence type="predicted"/>
<reference evidence="1" key="1">
    <citation type="submission" date="2022-04" db="EMBL/GenBank/DDBJ databases">
        <title>Roseomonas acroporae sp. nov., isolated from coral Acropora digitifera.</title>
        <authorList>
            <person name="Sun H."/>
        </authorList>
    </citation>
    <scope>NUCLEOTIDE SEQUENCE</scope>
    <source>
        <strain evidence="1">NAR14</strain>
    </source>
</reference>
<gene>
    <name evidence="1" type="ORF">M0638_16840</name>
</gene>
<accession>A0A9X1YGW1</accession>
<evidence type="ECO:0000313" key="1">
    <source>
        <dbReference type="EMBL" id="MCK8786046.1"/>
    </source>
</evidence>
<protein>
    <submittedName>
        <fullName evidence="1">EcsC family protein</fullName>
    </submittedName>
</protein>
<name>A0A9X1YGW1_9PROT</name>
<keyword evidence="2" id="KW-1185">Reference proteome</keyword>
<dbReference type="EMBL" id="JALPRX010000073">
    <property type="protein sequence ID" value="MCK8786046.1"/>
    <property type="molecule type" value="Genomic_DNA"/>
</dbReference>
<organism evidence="1 2">
    <name type="scientific">Roseomonas acroporae</name>
    <dbReference type="NCBI Taxonomy" id="2937791"/>
    <lineage>
        <taxon>Bacteria</taxon>
        <taxon>Pseudomonadati</taxon>
        <taxon>Pseudomonadota</taxon>
        <taxon>Alphaproteobacteria</taxon>
        <taxon>Acetobacterales</taxon>
        <taxon>Roseomonadaceae</taxon>
        <taxon>Roseomonas</taxon>
    </lineage>
</organism>
<evidence type="ECO:0000313" key="2">
    <source>
        <dbReference type="Proteomes" id="UP001139516"/>
    </source>
</evidence>
<dbReference type="AlphaFoldDB" id="A0A9X1YGW1"/>
<dbReference type="PANTHER" id="PTHR41260">
    <property type="entry name" value="PROTEIN ECSC"/>
    <property type="match status" value="1"/>
</dbReference>
<dbReference type="PANTHER" id="PTHR41260:SF1">
    <property type="entry name" value="PROTEIN ECSC"/>
    <property type="match status" value="1"/>
</dbReference>
<dbReference type="InterPro" id="IPR024787">
    <property type="entry name" value="EcsC"/>
</dbReference>
<dbReference type="Proteomes" id="UP001139516">
    <property type="component" value="Unassembled WGS sequence"/>
</dbReference>
<dbReference type="Pfam" id="PF12787">
    <property type="entry name" value="EcsC"/>
    <property type="match status" value="1"/>
</dbReference>
<comment type="caution">
    <text evidence="1">The sequence shown here is derived from an EMBL/GenBank/DDBJ whole genome shotgun (WGS) entry which is preliminary data.</text>
</comment>
<dbReference type="RefSeq" id="WP_248668163.1">
    <property type="nucleotide sequence ID" value="NZ_JALPRX010000073.1"/>
</dbReference>